<evidence type="ECO:0000256" key="10">
    <source>
        <dbReference type="ARBA" id="ARBA00048552"/>
    </source>
</evidence>
<dbReference type="InterPro" id="IPR013087">
    <property type="entry name" value="Znf_C2H2_type"/>
</dbReference>
<dbReference type="SUPFAM" id="SSF56553">
    <property type="entry name" value="Insert subdomain of RNA polymerase alpha subunit"/>
    <property type="match status" value="1"/>
</dbReference>
<dbReference type="FunFam" id="2.170.120.12:FF:000001">
    <property type="entry name" value="DNA-directed RNA polymerase subunit alpha"/>
    <property type="match status" value="1"/>
</dbReference>
<keyword evidence="6" id="KW-0548">Nucleotidyltransferase</keyword>
<reference evidence="13 14" key="1">
    <citation type="journal article" date="2016" name="Nat. Commun.">
        <title>Thousands of microbial genomes shed light on interconnected biogeochemical processes in an aquifer system.</title>
        <authorList>
            <person name="Anantharaman K."/>
            <person name="Brown C.T."/>
            <person name="Hug L.A."/>
            <person name="Sharon I."/>
            <person name="Castelle C.J."/>
            <person name="Probst A.J."/>
            <person name="Thomas B.C."/>
            <person name="Singh A."/>
            <person name="Wilkins M.J."/>
            <person name="Karaoz U."/>
            <person name="Brodie E.L."/>
            <person name="Williams K.H."/>
            <person name="Hubbard S.S."/>
            <person name="Banfield J.F."/>
        </authorList>
    </citation>
    <scope>NUCLEOTIDE SEQUENCE [LARGE SCALE GENOMIC DNA]</scope>
</reference>
<dbReference type="STRING" id="1798468.A2110_00890"/>
<evidence type="ECO:0000256" key="5">
    <source>
        <dbReference type="ARBA" id="ARBA00022679"/>
    </source>
</evidence>
<evidence type="ECO:0000256" key="9">
    <source>
        <dbReference type="ARBA" id="ARBA00033070"/>
    </source>
</evidence>
<dbReference type="CDD" id="cd06928">
    <property type="entry name" value="RNAP_alpha_NTD"/>
    <property type="match status" value="1"/>
</dbReference>
<evidence type="ECO:0000256" key="6">
    <source>
        <dbReference type="ARBA" id="ARBA00022695"/>
    </source>
</evidence>
<dbReference type="Pfam" id="PF01000">
    <property type="entry name" value="RNA_pol_A_bac"/>
    <property type="match status" value="1"/>
</dbReference>
<evidence type="ECO:0000256" key="8">
    <source>
        <dbReference type="ARBA" id="ARBA00032524"/>
    </source>
</evidence>
<keyword evidence="7" id="KW-0804">Transcription</keyword>
<dbReference type="InterPro" id="IPR011773">
    <property type="entry name" value="DNA-dir_RpoA"/>
</dbReference>
<dbReference type="GO" id="GO:0046983">
    <property type="term" value="F:protein dimerization activity"/>
    <property type="evidence" value="ECO:0007669"/>
    <property type="project" value="InterPro"/>
</dbReference>
<sequence length="275" mass="30194">MEYSYVSGAVTVKTVKETKTEGEFHLEGLYPGYGATVGNALRRTLLSSLPGAAISQVKVKGVKHEFSTIPGVMEDVVAVMLNLKQVRFEFHADEPQVLELKVKGKREVTAGDIKDTAFVSVVNKDIHLANITDGKTELEMELTVEKGLGYVSAEARRAERLAVGTILLDCVFSPVRSVRMNIENMRVGEHTDYNRLKFVITTDGSITPSRALRQATHILRDHFDKVSQSLPEDPSASSEQKDSAGSPQAGFVCDECGFTAKSERGLRTHKSKQHS</sequence>
<dbReference type="NCBIfam" id="TIGR02027">
    <property type="entry name" value="rpoA"/>
    <property type="match status" value="1"/>
</dbReference>
<feature type="domain" description="C2H2-type" evidence="12">
    <location>
        <begin position="251"/>
        <end position="275"/>
    </location>
</feature>
<dbReference type="EC" id="2.7.7.6" evidence="2"/>
<dbReference type="Gene3D" id="3.30.1360.10">
    <property type="entry name" value="RNA polymerase, RBP11-like subunit"/>
    <property type="match status" value="1"/>
</dbReference>
<evidence type="ECO:0000259" key="12">
    <source>
        <dbReference type="PROSITE" id="PS50157"/>
    </source>
</evidence>
<dbReference type="AlphaFoldDB" id="A0A1F6BL61"/>
<dbReference type="SUPFAM" id="SSF55257">
    <property type="entry name" value="RBP11-like subunits of RNA polymerase"/>
    <property type="match status" value="1"/>
</dbReference>
<evidence type="ECO:0000256" key="11">
    <source>
        <dbReference type="SAM" id="MobiDB-lite"/>
    </source>
</evidence>
<comment type="similarity">
    <text evidence="1">Belongs to the RNA polymerase alpha chain family.</text>
</comment>
<evidence type="ECO:0000256" key="7">
    <source>
        <dbReference type="ARBA" id="ARBA00023163"/>
    </source>
</evidence>
<dbReference type="InterPro" id="IPR036643">
    <property type="entry name" value="RNApol_insert_sf"/>
</dbReference>
<feature type="region of interest" description="Disordered" evidence="11">
    <location>
        <begin position="226"/>
        <end position="250"/>
    </location>
</feature>
<dbReference type="GO" id="GO:0003677">
    <property type="term" value="F:DNA binding"/>
    <property type="evidence" value="ECO:0007669"/>
    <property type="project" value="InterPro"/>
</dbReference>
<dbReference type="Gene3D" id="2.170.120.12">
    <property type="entry name" value="DNA-directed RNA polymerase, insert domain"/>
    <property type="match status" value="1"/>
</dbReference>
<evidence type="ECO:0000256" key="1">
    <source>
        <dbReference type="ARBA" id="ARBA00007123"/>
    </source>
</evidence>
<keyword evidence="4 13" id="KW-0240">DNA-directed RNA polymerase</keyword>
<proteinExistence type="inferred from homology"/>
<evidence type="ECO:0000313" key="14">
    <source>
        <dbReference type="Proteomes" id="UP000176273"/>
    </source>
</evidence>
<name>A0A1F6BL61_9BACT</name>
<dbReference type="GO" id="GO:0000428">
    <property type="term" value="C:DNA-directed RNA polymerase complex"/>
    <property type="evidence" value="ECO:0007669"/>
    <property type="project" value="UniProtKB-KW"/>
</dbReference>
<feature type="compositionally biased region" description="Polar residues" evidence="11">
    <location>
        <begin position="226"/>
        <end position="246"/>
    </location>
</feature>
<dbReference type="PROSITE" id="PS50157">
    <property type="entry name" value="ZINC_FINGER_C2H2_2"/>
    <property type="match status" value="1"/>
</dbReference>
<evidence type="ECO:0000256" key="4">
    <source>
        <dbReference type="ARBA" id="ARBA00022478"/>
    </source>
</evidence>
<protein>
    <recommendedName>
        <fullName evidence="3">DNA-directed RNA polymerase subunit alpha</fullName>
        <ecNumber evidence="2">2.7.7.6</ecNumber>
    </recommendedName>
    <alternativeName>
        <fullName evidence="9">RNA polymerase subunit alpha</fullName>
    </alternativeName>
    <alternativeName>
        <fullName evidence="8">Transcriptase subunit alpha</fullName>
    </alternativeName>
</protein>
<comment type="caution">
    <text evidence="13">The sequence shown here is derived from an EMBL/GenBank/DDBJ whole genome shotgun (WGS) entry which is preliminary data.</text>
</comment>
<dbReference type="InterPro" id="IPR011263">
    <property type="entry name" value="DNA-dir_RNA_pol_RpoA/D/Rpb3"/>
</dbReference>
<dbReference type="GO" id="GO:0003899">
    <property type="term" value="F:DNA-directed RNA polymerase activity"/>
    <property type="evidence" value="ECO:0007669"/>
    <property type="project" value="UniProtKB-EC"/>
</dbReference>
<gene>
    <name evidence="13" type="ORF">A2110_00890</name>
</gene>
<dbReference type="GO" id="GO:0006351">
    <property type="term" value="P:DNA-templated transcription"/>
    <property type="evidence" value="ECO:0007669"/>
    <property type="project" value="InterPro"/>
</dbReference>
<dbReference type="EMBL" id="MFKH01000006">
    <property type="protein sequence ID" value="OGG37676.1"/>
    <property type="molecule type" value="Genomic_DNA"/>
</dbReference>
<comment type="catalytic activity">
    <reaction evidence="10">
        <text>RNA(n) + a ribonucleoside 5'-triphosphate = RNA(n+1) + diphosphate</text>
        <dbReference type="Rhea" id="RHEA:21248"/>
        <dbReference type="Rhea" id="RHEA-COMP:14527"/>
        <dbReference type="Rhea" id="RHEA-COMP:17342"/>
        <dbReference type="ChEBI" id="CHEBI:33019"/>
        <dbReference type="ChEBI" id="CHEBI:61557"/>
        <dbReference type="ChEBI" id="CHEBI:140395"/>
        <dbReference type="EC" id="2.7.7.6"/>
    </reaction>
</comment>
<accession>A0A1F6BL61</accession>
<dbReference type="Pfam" id="PF01193">
    <property type="entry name" value="RNA_pol_L"/>
    <property type="match status" value="1"/>
</dbReference>
<dbReference type="InterPro" id="IPR036603">
    <property type="entry name" value="RBP11-like"/>
</dbReference>
<dbReference type="SMART" id="SM00662">
    <property type="entry name" value="RPOLD"/>
    <property type="match status" value="1"/>
</dbReference>
<keyword evidence="5" id="KW-0808">Transferase</keyword>
<dbReference type="Proteomes" id="UP000176273">
    <property type="component" value="Unassembled WGS sequence"/>
</dbReference>
<evidence type="ECO:0000313" key="13">
    <source>
        <dbReference type="EMBL" id="OGG37676.1"/>
    </source>
</evidence>
<evidence type="ECO:0000256" key="2">
    <source>
        <dbReference type="ARBA" id="ARBA00012418"/>
    </source>
</evidence>
<dbReference type="GO" id="GO:0005737">
    <property type="term" value="C:cytoplasm"/>
    <property type="evidence" value="ECO:0007669"/>
    <property type="project" value="UniProtKB-ARBA"/>
</dbReference>
<organism evidence="13 14">
    <name type="scientific">Candidatus Jorgensenbacteria bacterium GWA1_54_12</name>
    <dbReference type="NCBI Taxonomy" id="1798468"/>
    <lineage>
        <taxon>Bacteria</taxon>
        <taxon>Candidatus Joergenseniibacteriota</taxon>
    </lineage>
</organism>
<evidence type="ECO:0000256" key="3">
    <source>
        <dbReference type="ARBA" id="ARBA00015972"/>
    </source>
</evidence>
<dbReference type="InterPro" id="IPR011262">
    <property type="entry name" value="DNA-dir_RNA_pol_insert"/>
</dbReference>